<dbReference type="AlphaFoldDB" id="A0A1V4IH57"/>
<reference evidence="1 2" key="1">
    <citation type="submission" date="2017-03" db="EMBL/GenBank/DDBJ databases">
        <title>Genome sequence of Clostridium oryzae DSM 28571.</title>
        <authorList>
            <person name="Poehlein A."/>
            <person name="Daniel R."/>
        </authorList>
    </citation>
    <scope>NUCLEOTIDE SEQUENCE [LARGE SCALE GENOMIC DNA]</scope>
    <source>
        <strain evidence="1 2">DSM 28571</strain>
    </source>
</reference>
<organism evidence="1 2">
    <name type="scientific">Clostridium oryzae</name>
    <dbReference type="NCBI Taxonomy" id="1450648"/>
    <lineage>
        <taxon>Bacteria</taxon>
        <taxon>Bacillati</taxon>
        <taxon>Bacillota</taxon>
        <taxon>Clostridia</taxon>
        <taxon>Eubacteriales</taxon>
        <taxon>Clostridiaceae</taxon>
        <taxon>Clostridium</taxon>
    </lineage>
</organism>
<evidence type="ECO:0000313" key="1">
    <source>
        <dbReference type="EMBL" id="OPJ59328.1"/>
    </source>
</evidence>
<comment type="caution">
    <text evidence="1">The sequence shown here is derived from an EMBL/GenBank/DDBJ whole genome shotgun (WGS) entry which is preliminary data.</text>
</comment>
<dbReference type="RefSeq" id="WP_079426572.1">
    <property type="nucleotide sequence ID" value="NZ_MZGV01000046.1"/>
</dbReference>
<dbReference type="EMBL" id="MZGV01000046">
    <property type="protein sequence ID" value="OPJ59328.1"/>
    <property type="molecule type" value="Genomic_DNA"/>
</dbReference>
<dbReference type="Proteomes" id="UP000190080">
    <property type="component" value="Unassembled WGS sequence"/>
</dbReference>
<evidence type="ECO:0000313" key="2">
    <source>
        <dbReference type="Proteomes" id="UP000190080"/>
    </source>
</evidence>
<gene>
    <name evidence="1" type="ORF">CLORY_33370</name>
</gene>
<accession>A0A1V4IH57</accession>
<proteinExistence type="predicted"/>
<sequence>MSCCHRRCCCTRVTRKKVRYRRPQVDRTLLAGIFLLLLTRLLNNAGVAGNNRNTNVINLNSNNDDNPYDLECECGCKKCSC</sequence>
<name>A0A1V4IH57_9CLOT</name>
<keyword evidence="2" id="KW-1185">Reference proteome</keyword>
<protein>
    <submittedName>
        <fullName evidence="1">Uncharacterized protein</fullName>
    </submittedName>
</protein>